<dbReference type="NCBIfam" id="TIGR02606">
    <property type="entry name" value="antidote_CC2985"/>
    <property type="match status" value="1"/>
</dbReference>
<dbReference type="CDD" id="cd22231">
    <property type="entry name" value="RHH_NikR_HicB-like"/>
    <property type="match status" value="1"/>
</dbReference>
<sequence length="176" mass="20056">MDFVTIFGQKRAPKSLGLAWFILPPIGTGAISKAHLWRAELIFFGLWESVRMCWENWVYLVLAESFTKAFLKINLDELPKFGNFDLLNLKTIKMGRNTSVSLGNYFEDFVDTKVSQGRFKNASEVIRAGLRLLEEEENKIQILKKAIQDGIDSGIAKDFDPKKHLESLKAKMKNNG</sequence>
<evidence type="ECO:0000256" key="2">
    <source>
        <dbReference type="ARBA" id="ARBA00022649"/>
    </source>
</evidence>
<accession>A0A1U7Q1E7</accession>
<name>A0A1U7Q1E7_9FLAO</name>
<proteinExistence type="inferred from homology"/>
<protein>
    <submittedName>
        <fullName evidence="4">Putative addiction module antidote protein, CC2985 family</fullName>
    </submittedName>
</protein>
<dbReference type="InterPro" id="IPR010985">
    <property type="entry name" value="Ribbon_hlx_hlx"/>
</dbReference>
<dbReference type="Pfam" id="PF03693">
    <property type="entry name" value="ParD_antitoxin"/>
    <property type="match status" value="1"/>
</dbReference>
<evidence type="ECO:0000313" key="4">
    <source>
        <dbReference type="EMBL" id="SIT98908.1"/>
    </source>
</evidence>
<keyword evidence="5" id="KW-1185">Reference proteome</keyword>
<dbReference type="SUPFAM" id="SSF47598">
    <property type="entry name" value="Ribbon-helix-helix"/>
    <property type="match status" value="1"/>
</dbReference>
<dbReference type="PANTHER" id="PTHR36582">
    <property type="entry name" value="ANTITOXIN PARD"/>
    <property type="match status" value="1"/>
</dbReference>
<comment type="similarity">
    <text evidence="1">Belongs to the ParD antitoxin family.</text>
</comment>
<keyword evidence="3" id="KW-0175">Coiled coil</keyword>
<evidence type="ECO:0000256" key="1">
    <source>
        <dbReference type="ARBA" id="ARBA00008580"/>
    </source>
</evidence>
<dbReference type="InterPro" id="IPR022789">
    <property type="entry name" value="ParD"/>
</dbReference>
<feature type="coiled-coil region" evidence="3">
    <location>
        <begin position="126"/>
        <end position="153"/>
    </location>
</feature>
<dbReference type="STRING" id="1121284.SAMN05660493_03304"/>
<dbReference type="AlphaFoldDB" id="A0A1U7Q1E7"/>
<evidence type="ECO:0000313" key="5">
    <source>
        <dbReference type="Proteomes" id="UP000187261"/>
    </source>
</evidence>
<evidence type="ECO:0000256" key="3">
    <source>
        <dbReference type="SAM" id="Coils"/>
    </source>
</evidence>
<dbReference type="Proteomes" id="UP000187261">
    <property type="component" value="Unassembled WGS sequence"/>
</dbReference>
<keyword evidence="2" id="KW-1277">Toxin-antitoxin system</keyword>
<dbReference type="InterPro" id="IPR038296">
    <property type="entry name" value="ParD_sf"/>
</dbReference>
<dbReference type="Gene3D" id="6.10.10.120">
    <property type="entry name" value="Antitoxin ParD1-like"/>
    <property type="match status" value="1"/>
</dbReference>
<reference evidence="5" key="1">
    <citation type="submission" date="2016-10" db="EMBL/GenBank/DDBJ databases">
        <authorList>
            <person name="Varghese N."/>
            <person name="Submissions S."/>
        </authorList>
    </citation>
    <scope>NUCLEOTIDE SEQUENCE [LARGE SCALE GENOMIC DNA]</scope>
    <source>
        <strain evidence="5">DSM 19482</strain>
    </source>
</reference>
<dbReference type="PANTHER" id="PTHR36582:SF2">
    <property type="entry name" value="ANTITOXIN PARD"/>
    <property type="match status" value="1"/>
</dbReference>
<dbReference type="GO" id="GO:0006355">
    <property type="term" value="P:regulation of DNA-templated transcription"/>
    <property type="evidence" value="ECO:0007669"/>
    <property type="project" value="InterPro"/>
</dbReference>
<dbReference type="EMBL" id="FTPU01000075">
    <property type="protein sequence ID" value="SIT98908.1"/>
    <property type="molecule type" value="Genomic_DNA"/>
</dbReference>
<gene>
    <name evidence="4" type="ORF">SAMN05660493_03304</name>
</gene>
<organism evidence="4 5">
    <name type="scientific">Epilithonimonas bovis DSM 19482</name>
    <dbReference type="NCBI Taxonomy" id="1121284"/>
    <lineage>
        <taxon>Bacteria</taxon>
        <taxon>Pseudomonadati</taxon>
        <taxon>Bacteroidota</taxon>
        <taxon>Flavobacteriia</taxon>
        <taxon>Flavobacteriales</taxon>
        <taxon>Weeksellaceae</taxon>
        <taxon>Chryseobacterium group</taxon>
        <taxon>Epilithonimonas</taxon>
    </lineage>
</organism>